<accession>A0A6J7JGL6</accession>
<dbReference type="InterPro" id="IPR003439">
    <property type="entry name" value="ABC_transporter-like_ATP-bd"/>
</dbReference>
<sequence>MTNVTLSKLTKEFEGKPDPSVDHIDLEIESGKLTALLGPSGCGKTTTMRMIAGLLRPTSGDIKFDGKSIVSIAPERRGAVMVFQNYLLFPYMTIRENVSFGLKMRGVSKTETRQRVGEMLDLVQLPGLEDRMPKQLSGGQQQRVALARALIVQPKVLLLDEPLSNLDAHLRDEMRELIRRLQGELKITTIFVTHDQEEAAVLSDKIALILRGRLQHFGPPEEYFERPASVEIARFFGGVNFIPGAYDGSVIATSIGKFSAPRSSIASGAGVLTIRPEAVEIGGEGANSVPGRVVSHVYAGRYARFLIDVGGIRIEAVSDPKRVSQIADGDSISLRFDPNEIWVLAQPTEGDGVSLGASEGGNGSVASVSGDE</sequence>
<dbReference type="InterPro" id="IPR027417">
    <property type="entry name" value="P-loop_NTPase"/>
</dbReference>
<dbReference type="PROSITE" id="PS50893">
    <property type="entry name" value="ABC_TRANSPORTER_2"/>
    <property type="match status" value="1"/>
</dbReference>
<evidence type="ECO:0000256" key="3">
    <source>
        <dbReference type="ARBA" id="ARBA00022840"/>
    </source>
</evidence>
<dbReference type="GO" id="GO:0022857">
    <property type="term" value="F:transmembrane transporter activity"/>
    <property type="evidence" value="ECO:0007669"/>
    <property type="project" value="InterPro"/>
</dbReference>
<dbReference type="AlphaFoldDB" id="A0A6J7JGL6"/>
<reference evidence="6" key="1">
    <citation type="submission" date="2020-05" db="EMBL/GenBank/DDBJ databases">
        <authorList>
            <person name="Chiriac C."/>
            <person name="Salcher M."/>
            <person name="Ghai R."/>
            <person name="Kavagutti S V."/>
        </authorList>
    </citation>
    <scope>NUCLEOTIDE SEQUENCE</scope>
</reference>
<dbReference type="GO" id="GO:0016887">
    <property type="term" value="F:ATP hydrolysis activity"/>
    <property type="evidence" value="ECO:0007669"/>
    <property type="project" value="InterPro"/>
</dbReference>
<evidence type="ECO:0000256" key="4">
    <source>
        <dbReference type="SAM" id="MobiDB-lite"/>
    </source>
</evidence>
<dbReference type="SUPFAM" id="SSF50331">
    <property type="entry name" value="MOP-like"/>
    <property type="match status" value="1"/>
</dbReference>
<proteinExistence type="predicted"/>
<dbReference type="SUPFAM" id="SSF52540">
    <property type="entry name" value="P-loop containing nucleoside triphosphate hydrolases"/>
    <property type="match status" value="1"/>
</dbReference>
<dbReference type="PANTHER" id="PTHR42781">
    <property type="entry name" value="SPERMIDINE/PUTRESCINE IMPORT ATP-BINDING PROTEIN POTA"/>
    <property type="match status" value="1"/>
</dbReference>
<feature type="region of interest" description="Disordered" evidence="4">
    <location>
        <begin position="352"/>
        <end position="372"/>
    </location>
</feature>
<dbReference type="SMART" id="SM00382">
    <property type="entry name" value="AAA"/>
    <property type="match status" value="1"/>
</dbReference>
<dbReference type="PROSITE" id="PS00211">
    <property type="entry name" value="ABC_TRANSPORTER_1"/>
    <property type="match status" value="1"/>
</dbReference>
<keyword evidence="1" id="KW-0813">Transport</keyword>
<evidence type="ECO:0000256" key="2">
    <source>
        <dbReference type="ARBA" id="ARBA00022741"/>
    </source>
</evidence>
<name>A0A6J7JGL6_9ZZZZ</name>
<dbReference type="PANTHER" id="PTHR42781:SF4">
    <property type="entry name" value="SPERMIDINE_PUTRESCINE IMPORT ATP-BINDING PROTEIN POTA"/>
    <property type="match status" value="1"/>
</dbReference>
<dbReference type="GO" id="GO:0043190">
    <property type="term" value="C:ATP-binding cassette (ABC) transporter complex"/>
    <property type="evidence" value="ECO:0007669"/>
    <property type="project" value="InterPro"/>
</dbReference>
<evidence type="ECO:0000259" key="5">
    <source>
        <dbReference type="PROSITE" id="PS50893"/>
    </source>
</evidence>
<gene>
    <name evidence="6" type="ORF">UFOPK3772_00983</name>
</gene>
<dbReference type="InterPro" id="IPR017871">
    <property type="entry name" value="ABC_transporter-like_CS"/>
</dbReference>
<keyword evidence="3" id="KW-0067">ATP-binding</keyword>
<keyword evidence="2" id="KW-0547">Nucleotide-binding</keyword>
<dbReference type="InterPro" id="IPR013611">
    <property type="entry name" value="Transp-assoc_OB_typ2"/>
</dbReference>
<protein>
    <submittedName>
        <fullName evidence="6">Unannotated protein</fullName>
    </submittedName>
</protein>
<dbReference type="EMBL" id="CAFBNE010000023">
    <property type="protein sequence ID" value="CAB4941947.1"/>
    <property type="molecule type" value="Genomic_DNA"/>
</dbReference>
<dbReference type="GO" id="GO:0005524">
    <property type="term" value="F:ATP binding"/>
    <property type="evidence" value="ECO:0007669"/>
    <property type="project" value="UniProtKB-KW"/>
</dbReference>
<evidence type="ECO:0000313" key="6">
    <source>
        <dbReference type="EMBL" id="CAB4941947.1"/>
    </source>
</evidence>
<dbReference type="InterPro" id="IPR008995">
    <property type="entry name" value="Mo/tungstate-bd_C_term_dom"/>
</dbReference>
<dbReference type="Pfam" id="PF08402">
    <property type="entry name" value="TOBE_2"/>
    <property type="match status" value="1"/>
</dbReference>
<evidence type="ECO:0000256" key="1">
    <source>
        <dbReference type="ARBA" id="ARBA00022448"/>
    </source>
</evidence>
<organism evidence="6">
    <name type="scientific">freshwater metagenome</name>
    <dbReference type="NCBI Taxonomy" id="449393"/>
    <lineage>
        <taxon>unclassified sequences</taxon>
        <taxon>metagenomes</taxon>
        <taxon>ecological metagenomes</taxon>
    </lineage>
</organism>
<dbReference type="InterPro" id="IPR050093">
    <property type="entry name" value="ABC_SmlMolc_Importer"/>
</dbReference>
<dbReference type="Pfam" id="PF00005">
    <property type="entry name" value="ABC_tran"/>
    <property type="match status" value="1"/>
</dbReference>
<feature type="domain" description="ABC transporter" evidence="5">
    <location>
        <begin position="4"/>
        <end position="236"/>
    </location>
</feature>
<dbReference type="InterPro" id="IPR003593">
    <property type="entry name" value="AAA+_ATPase"/>
</dbReference>
<dbReference type="FunFam" id="3.40.50.300:FF:000425">
    <property type="entry name" value="Probable ABC transporter, ATP-binding subunit"/>
    <property type="match status" value="1"/>
</dbReference>
<dbReference type="Gene3D" id="3.40.50.300">
    <property type="entry name" value="P-loop containing nucleotide triphosphate hydrolases"/>
    <property type="match status" value="1"/>
</dbReference>